<keyword evidence="7" id="KW-1185">Reference proteome</keyword>
<gene>
    <name evidence="6" type="ORF">PICST_30874</name>
</gene>
<dbReference type="GeneID" id="4838294"/>
<evidence type="ECO:0000256" key="1">
    <source>
        <dbReference type="ARBA" id="ARBA00004123"/>
    </source>
</evidence>
<dbReference type="GO" id="GO:0006999">
    <property type="term" value="P:nuclear pore organization"/>
    <property type="evidence" value="ECO:0007669"/>
    <property type="project" value="TreeGrafter"/>
</dbReference>
<dbReference type="eggNOG" id="KOG1835">
    <property type="taxonomic scope" value="Eukaryota"/>
</dbReference>
<dbReference type="PANTHER" id="PTHR31344:SF0">
    <property type="entry name" value="NUCLEAR PORE COMPLEX PROTEIN NUP205"/>
    <property type="match status" value="1"/>
</dbReference>
<dbReference type="InParanoid" id="A3LS02"/>
<feature type="region of interest" description="Disordered" evidence="5">
    <location>
        <begin position="454"/>
        <end position="474"/>
    </location>
</feature>
<evidence type="ECO:0000256" key="5">
    <source>
        <dbReference type="SAM" id="MobiDB-lite"/>
    </source>
</evidence>
<evidence type="ECO:0000313" key="7">
    <source>
        <dbReference type="Proteomes" id="UP000002258"/>
    </source>
</evidence>
<protein>
    <recommendedName>
        <fullName evidence="8">Nucleoporin</fullName>
    </recommendedName>
</protein>
<organism evidence="6 7">
    <name type="scientific">Scheffersomyces stipitis (strain ATCC 58785 / CBS 6054 / NBRC 10063 / NRRL Y-11545)</name>
    <name type="common">Yeast</name>
    <name type="synonym">Pichia stipitis</name>
    <dbReference type="NCBI Taxonomy" id="322104"/>
    <lineage>
        <taxon>Eukaryota</taxon>
        <taxon>Fungi</taxon>
        <taxon>Dikarya</taxon>
        <taxon>Ascomycota</taxon>
        <taxon>Saccharomycotina</taxon>
        <taxon>Pichiomycetes</taxon>
        <taxon>Debaryomycetaceae</taxon>
        <taxon>Scheffersomyces</taxon>
    </lineage>
</organism>
<dbReference type="GO" id="GO:0044611">
    <property type="term" value="C:nuclear pore inner ring"/>
    <property type="evidence" value="ECO:0007669"/>
    <property type="project" value="TreeGrafter"/>
</dbReference>
<keyword evidence="4" id="KW-0539">Nucleus</keyword>
<dbReference type="InterPro" id="IPR021827">
    <property type="entry name" value="Nup186/Nup192/Nup205"/>
</dbReference>
<feature type="compositionally biased region" description="Basic and acidic residues" evidence="5">
    <location>
        <begin position="455"/>
        <end position="474"/>
    </location>
</feature>
<dbReference type="OrthoDB" id="2019644at2759"/>
<sequence>MDSVTSIRSDLLNVLMAPGKSDGSRARLVDQSKPVTFSDGDEYRINKSFAEIAVLLASEFDLDEVITAELLFHANNLSFQKGTNLADSARIAFYQRSSYILNILIFLVGSGQVSSVVTGEAEYELFFRNILGSFSRIYTLLSILNDLIDKQRVTSDINSLEFIKAIGHARAQLFEHHELLGQLLYSLIEAEPRKYADQAHFAEIADLLNKKVSDEDVFVLHFLPAIFSLVTQTLGSDAEADKLHRHITSTLATDYRTVADNDVVDVSKSKLKGVDIVVYFFFLSRFVPWCKQSDERTKKYDYKDDILRYLEWLINYGAMERLLSYTADTAHPHTTQLFEWSNLYDFRSLLQKSCPRLSPVKFVYPSAQEVIHASHTKPGLDNVSILFDTTVYKVTPAFSENLLAPLFHQFFTCFINNSALILTSLRDTEEDFVLSYINRKQIENDSDIDAVVTRSKTEANGDAPSKNDKSRSDELDLDEIASRSDLERFYLAFAYTYNSRPELCSDFWSSDEITNDIVGFLAWGLSNNTSPLITATFSLLLGSLASSGDEASARIWEILVKNNTSLKKNDYSKISIDSIVDSLNYYIDALIENFEQDLFDQIKQQQKRQEFLFSSSSSKQDGDDQSNNKIVIELAEDAVVFISGFVQLISSIVRNLSSSNERSNEIKNIAFSRFSPIITGFLRFDNLITGSKLVSVDIQPIGANAPKLIDLPSVLVNEDNRVVLSNLMLSFLADFVHNGDNLATNYKVWRIVDRWIYHGLLDQTNSNGPTPSQLDSTSLRQPPSKPKYSSKRNLRINQAFQISLSHLSQVSNFTRLLACLLKPLSNENQAFTPYSLLYPVDLGYGYRSNNLIGIWPYIEYLLLEVLAKTDDLDSNEDRHKLQGVIMEIIYSSLGEVDWKFLNDLAPNVIKNITNIDDIFDSLVPNIHMTYQLFVKSHHSMAVMNFLFDEKAWKALFSIINIGVDAASSSDDLSILIQNTLSTIDKVLELQDTFINRLLPMLKNKDIVPISNTSAPNGFGTSMSLALSTPRSVSDNFYFPKAVGTHGTSDFYEIFLFNLKTVAHFGLYVGSSNPVLAESALSILDRIRLSHYFIAKNSFSSNDPVLNTNRLLTTFESIDESLKIKYAFIDHFESYETNLELKYKILHFLLGNLNQATGKEPTVAHFLLGYDIRGGKLFFHDSDNTNTLLKCLLSCLNLSLDLISEIDYNNGNNNIIDIGPAKLSSLILEILIKLSRDSISSIITLNHLRESDSLFEKLINYQPRLDMHTIWCGNTFDGDLQEENYNEFVNSALSTQAFFSFINQRNLILQYLSLEFHHIVSITKKEFYTQLLLNNKEFLNGTPKFLSFLDVLNYNFNNFEIHNGEGFNRKYNLPLLIEHVHDEQTHTVDLSVLNKVYKLVCQSSTFTTREQKISFAQEIMVEGNKISEFVTKYLVSNDLREIQLKTLHSWCQLVEILITDDTVGSKNFILEVLQVILPKINDYLESDILFSEELISLSVLLFDLYDQEILAEKNNEDFALGIQRLIPLFKTCIAGILNSNSTPNLRSDLYVLANKFLIKVISSEELVRELSVIIKSVDKKFVDLISNDAIYSEGSSRITSILLLESLFHLASLSKNNFILDLLVKNNSLLLLLRSVTRTDEMLSICSKSGSGVSLDSLLYELTAFRSTLYLLIRVAQSKAGALQLIQGEIFSILKQSNLLKIDPDLGLDLSFDEFQDLKNVRVNLLLDTPLSLNDLADIRNIRNENSISYFEFLIPIFQLIATVLLSMGPSYKPSIIQARDLMAGVNRLVVGIMKRDIILETKKVEPSLYKEDQFSLHGLKELVRLFTLLDSLISYEEKNRYV</sequence>
<dbReference type="DNASU" id="4838294"/>
<dbReference type="GO" id="GO:0017056">
    <property type="term" value="F:structural constituent of nuclear pore"/>
    <property type="evidence" value="ECO:0007669"/>
    <property type="project" value="TreeGrafter"/>
</dbReference>
<dbReference type="PANTHER" id="PTHR31344">
    <property type="entry name" value="NUCLEAR PORE COMPLEX PROTEIN NUP205"/>
    <property type="match status" value="1"/>
</dbReference>
<feature type="compositionally biased region" description="Polar residues" evidence="5">
    <location>
        <begin position="767"/>
        <end position="781"/>
    </location>
</feature>
<evidence type="ECO:0000256" key="2">
    <source>
        <dbReference type="ARBA" id="ARBA00005892"/>
    </source>
</evidence>
<evidence type="ECO:0000313" key="6">
    <source>
        <dbReference type="EMBL" id="ABN65478.2"/>
    </source>
</evidence>
<feature type="region of interest" description="Disordered" evidence="5">
    <location>
        <begin position="767"/>
        <end position="790"/>
    </location>
</feature>
<comment type="subcellular location">
    <subcellularLocation>
        <location evidence="1">Nucleus</location>
    </subcellularLocation>
</comment>
<dbReference type="OMA" id="AYGFIEW"/>
<dbReference type="FunCoup" id="A3LS02">
    <property type="interactions" value="194"/>
</dbReference>
<name>A3LS02_PICST</name>
<dbReference type="RefSeq" id="XP_001383507.2">
    <property type="nucleotide sequence ID" value="XM_001383470.1"/>
</dbReference>
<dbReference type="HOGENOM" id="CLU_002778_0_0_1"/>
<accession>A3LS02</accession>
<comment type="similarity">
    <text evidence="2">Belongs to the NUP186/NUP192/NUP205 family.</text>
</comment>
<dbReference type="KEGG" id="pic:PICST_30874"/>
<dbReference type="Proteomes" id="UP000002258">
    <property type="component" value="Chromosome 3"/>
</dbReference>
<dbReference type="STRING" id="322104.A3LS02"/>
<dbReference type="Pfam" id="PF11894">
    <property type="entry name" value="Nup192"/>
    <property type="match status" value="1"/>
</dbReference>
<proteinExistence type="inferred from homology"/>
<keyword evidence="3" id="KW-0813">Transport</keyword>
<evidence type="ECO:0000256" key="4">
    <source>
        <dbReference type="ARBA" id="ARBA00023242"/>
    </source>
</evidence>
<reference evidence="6 7" key="1">
    <citation type="journal article" date="2007" name="Nat. Biotechnol.">
        <title>Genome sequence of the lignocellulose-bioconverting and xylose-fermenting yeast Pichia stipitis.</title>
        <authorList>
            <person name="Jeffries T.W."/>
            <person name="Grigoriev I.V."/>
            <person name="Grimwood J."/>
            <person name="Laplaza J.M."/>
            <person name="Aerts A."/>
            <person name="Salamov A."/>
            <person name="Schmutz J."/>
            <person name="Lindquist E."/>
            <person name="Dehal P."/>
            <person name="Shapiro H."/>
            <person name="Jin Y.S."/>
            <person name="Passoth V."/>
            <person name="Richardson P.M."/>
        </authorList>
    </citation>
    <scope>NUCLEOTIDE SEQUENCE [LARGE SCALE GENOMIC DNA]</scope>
    <source>
        <strain evidence="7">ATCC 58785 / CBS 6054 / NBRC 10063 / NRRL Y-11545</strain>
    </source>
</reference>
<dbReference type="EMBL" id="CP000497">
    <property type="protein sequence ID" value="ABN65478.2"/>
    <property type="molecule type" value="Genomic_DNA"/>
</dbReference>
<evidence type="ECO:0008006" key="8">
    <source>
        <dbReference type="Google" id="ProtNLM"/>
    </source>
</evidence>
<evidence type="ECO:0000256" key="3">
    <source>
        <dbReference type="ARBA" id="ARBA00022448"/>
    </source>
</evidence>